<evidence type="ECO:0000313" key="2">
    <source>
        <dbReference type="EMBL" id="SEP25419.1"/>
    </source>
</evidence>
<dbReference type="AlphaFoldDB" id="A0A1H8WCT4"/>
<proteinExistence type="predicted"/>
<gene>
    <name evidence="2" type="ORF">SAMN05216388_10559</name>
</gene>
<feature type="region of interest" description="Disordered" evidence="1">
    <location>
        <begin position="1"/>
        <end position="44"/>
    </location>
</feature>
<sequence>MERPTGPLCDGRSRGSETLATPHASGSSARAGPPAGRRGGCAPAGRTRRRLLCWSEPPAELRARSGQEHRRRRVSALPVVAPRRRAETRLAGEFDAENNSMSISGIGESARSSRCGDAAAGQAARAVPERTGDRGGGCGGRVLVAPFPGFLLEARRGCRPPQRTHLRAHRLGPRPAPTGRPARWSVWTHRFRGECPRPQRVVWDRARHPSDARHDGAFGRTAP</sequence>
<keyword evidence="3" id="KW-1185">Reference proteome</keyword>
<protein>
    <submittedName>
        <fullName evidence="2">Uncharacterized protein</fullName>
    </submittedName>
</protein>
<accession>A0A1H8WCT4</accession>
<feature type="compositionally biased region" description="Low complexity" evidence="1">
    <location>
        <begin position="24"/>
        <end position="44"/>
    </location>
</feature>
<dbReference type="EMBL" id="FOCX01000055">
    <property type="protein sequence ID" value="SEP25419.1"/>
    <property type="molecule type" value="Genomic_DNA"/>
</dbReference>
<name>A0A1H8WCT4_9EURY</name>
<organism evidence="2 3">
    <name type="scientific">Halorientalis persicus</name>
    <dbReference type="NCBI Taxonomy" id="1367881"/>
    <lineage>
        <taxon>Archaea</taxon>
        <taxon>Methanobacteriati</taxon>
        <taxon>Methanobacteriota</taxon>
        <taxon>Stenosarchaea group</taxon>
        <taxon>Halobacteria</taxon>
        <taxon>Halobacteriales</taxon>
        <taxon>Haloarculaceae</taxon>
        <taxon>Halorientalis</taxon>
    </lineage>
</organism>
<evidence type="ECO:0000256" key="1">
    <source>
        <dbReference type="SAM" id="MobiDB-lite"/>
    </source>
</evidence>
<reference evidence="3" key="1">
    <citation type="submission" date="2016-10" db="EMBL/GenBank/DDBJ databases">
        <authorList>
            <person name="Varghese N."/>
            <person name="Submissions S."/>
        </authorList>
    </citation>
    <scope>NUCLEOTIDE SEQUENCE [LARGE SCALE GENOMIC DNA]</scope>
    <source>
        <strain evidence="3">IBRC-M 10043</strain>
    </source>
</reference>
<dbReference type="Proteomes" id="UP000198775">
    <property type="component" value="Unassembled WGS sequence"/>
</dbReference>
<evidence type="ECO:0000313" key="3">
    <source>
        <dbReference type="Proteomes" id="UP000198775"/>
    </source>
</evidence>